<organism evidence="3 4">
    <name type="scientific">Marinomonas fungiae</name>
    <dbReference type="NCBI Taxonomy" id="1137284"/>
    <lineage>
        <taxon>Bacteria</taxon>
        <taxon>Pseudomonadati</taxon>
        <taxon>Pseudomonadota</taxon>
        <taxon>Gammaproteobacteria</taxon>
        <taxon>Oceanospirillales</taxon>
        <taxon>Oceanospirillaceae</taxon>
        <taxon>Marinomonas</taxon>
    </lineage>
</organism>
<evidence type="ECO:0000259" key="1">
    <source>
        <dbReference type="PROSITE" id="PS50994"/>
    </source>
</evidence>
<dbReference type="InterPro" id="IPR003314">
    <property type="entry name" value="Mu-type_HTH"/>
</dbReference>
<feature type="domain" description="HTH Mu-type" evidence="2">
    <location>
        <begin position="3"/>
        <end position="70"/>
    </location>
</feature>
<feature type="domain" description="Integrase catalytic" evidence="1">
    <location>
        <begin position="271"/>
        <end position="440"/>
    </location>
</feature>
<dbReference type="PROSITE" id="PS50994">
    <property type="entry name" value="INTEGRASE"/>
    <property type="match status" value="1"/>
</dbReference>
<dbReference type="SUPFAM" id="SSF50610">
    <property type="entry name" value="mu transposase, C-terminal domain"/>
    <property type="match status" value="1"/>
</dbReference>
<dbReference type="SUPFAM" id="SSF46955">
    <property type="entry name" value="Putative DNA-binding domain"/>
    <property type="match status" value="1"/>
</dbReference>
<dbReference type="InterPro" id="IPR001584">
    <property type="entry name" value="Integrase_cat-core"/>
</dbReference>
<dbReference type="GO" id="GO:0003677">
    <property type="term" value="F:DNA binding"/>
    <property type="evidence" value="ECO:0007669"/>
    <property type="project" value="UniProtKB-KW"/>
</dbReference>
<keyword evidence="3" id="KW-0238">DNA-binding</keyword>
<sequence>MKQWYTAKELEALSLPGLPESKSGILRLAKQHKWESQQSSVKGGVVYEFNITNFPKETIAALRDQHNLTLIKRMSLAPVSVRENRALATALIEPNTSEQQRTTASARGMVLKAIEGMASAGVSKEAAINLILTQAKLGTLADSNPVLDKALRDAVDSRGKTSDKAYPSPRTIKRWASDANSQGALVPSYRQKEPLPKWLGLFRKFYNIPEKPSLASAYDDFLEAWASPEQPPSIYAVRRAMDKLGQVEREKGRMGQNEIANIKGFKRRSFDKLLPADVYSADGHTFDGEVAHPLHGRPFRPEITTFIDIATRKVVGVSVTLAESGLAVLDALMDSCKCGVPALLYVDNGSGYVNEMLKDETKGILARLGTEMTHSLPYNSKARGVIERVHQTLWVAGAKKLPNFVGKDMDRQARLANFKDTRNAQRNDGVVPILSWSDFMAWVHERVEWYNKRPHSSLPKIKDNGVSRHESPQEVWQRFIASGWEPDMLDNEVIAHIFRPQVERTVLRGEIRLFNNRYFSNDLEEWHGLSVNVAYDIHDPNRVWAFEPETGRMIASADFAANETDYFPQSVVDRAREKRAEGRLKRAMVRVDEIEAERTGTPVIEHQSFVLDGFDTNGPTFAPVQHEQDYDPFLTVRAQPTQPKVEHTSAVPIYESLDAEQRYQLYQDCQRDPELAFQHQGWLRNYPKSKEFQYFKAQA</sequence>
<name>A0A0K6IU69_9GAMM</name>
<gene>
    <name evidence="3" type="ORF">Ga0061065_12029</name>
</gene>
<dbReference type="PROSITE" id="PS51702">
    <property type="entry name" value="HTH_MU"/>
    <property type="match status" value="1"/>
</dbReference>
<dbReference type="InterPro" id="IPR036388">
    <property type="entry name" value="WH-like_DNA-bd_sf"/>
</dbReference>
<dbReference type="OrthoDB" id="5676324at2"/>
<accession>A0A0K6IU69</accession>
<dbReference type="GO" id="GO:0015074">
    <property type="term" value="P:DNA integration"/>
    <property type="evidence" value="ECO:0007669"/>
    <property type="project" value="InterPro"/>
</dbReference>
<keyword evidence="4" id="KW-1185">Reference proteome</keyword>
<dbReference type="InterPro" id="IPR009061">
    <property type="entry name" value="DNA-bd_dom_put_sf"/>
</dbReference>
<dbReference type="Gene3D" id="3.30.420.10">
    <property type="entry name" value="Ribonuclease H-like superfamily/Ribonuclease H"/>
    <property type="match status" value="1"/>
</dbReference>
<dbReference type="AlphaFoldDB" id="A0A0K6IU69"/>
<reference evidence="4" key="1">
    <citation type="submission" date="2015-08" db="EMBL/GenBank/DDBJ databases">
        <authorList>
            <person name="Varghese N."/>
        </authorList>
    </citation>
    <scope>NUCLEOTIDE SEQUENCE [LARGE SCALE GENOMIC DNA]</scope>
    <source>
        <strain evidence="4">JCM 18476</strain>
    </source>
</reference>
<dbReference type="InterPro" id="IPR036397">
    <property type="entry name" value="RNaseH_sf"/>
</dbReference>
<dbReference type="Proteomes" id="UP000182769">
    <property type="component" value="Unassembled WGS sequence"/>
</dbReference>
<protein>
    <submittedName>
        <fullName evidence="3">Mu transposase, C-terminal/Mu DNA-binding domain/Integrase core domain</fullName>
    </submittedName>
</protein>
<dbReference type="Gene3D" id="1.10.10.10">
    <property type="entry name" value="Winged helix-like DNA-binding domain superfamily/Winged helix DNA-binding domain"/>
    <property type="match status" value="1"/>
</dbReference>
<dbReference type="EMBL" id="CYHG01000020">
    <property type="protein sequence ID" value="CUB06650.1"/>
    <property type="molecule type" value="Genomic_DNA"/>
</dbReference>
<dbReference type="STRING" id="1137284.GCA_001418205_03696"/>
<dbReference type="Pfam" id="PF09299">
    <property type="entry name" value="Mu-transpos_C"/>
    <property type="match status" value="1"/>
</dbReference>
<dbReference type="InterPro" id="IPR009004">
    <property type="entry name" value="Transposase_Mu_C"/>
</dbReference>
<dbReference type="RefSeq" id="WP_055464690.1">
    <property type="nucleotide sequence ID" value="NZ_CYHG01000020.1"/>
</dbReference>
<evidence type="ECO:0000313" key="3">
    <source>
        <dbReference type="EMBL" id="CUB06650.1"/>
    </source>
</evidence>
<proteinExistence type="predicted"/>
<dbReference type="InterPro" id="IPR015378">
    <property type="entry name" value="Transposase-like_Mu_C"/>
</dbReference>
<dbReference type="SUPFAM" id="SSF53098">
    <property type="entry name" value="Ribonuclease H-like"/>
    <property type="match status" value="1"/>
</dbReference>
<evidence type="ECO:0000313" key="4">
    <source>
        <dbReference type="Proteomes" id="UP000182769"/>
    </source>
</evidence>
<dbReference type="InterPro" id="IPR012337">
    <property type="entry name" value="RNaseH-like_sf"/>
</dbReference>
<dbReference type="Pfam" id="PF02316">
    <property type="entry name" value="HTH_Tnp_Mu_1"/>
    <property type="match status" value="1"/>
</dbReference>
<evidence type="ECO:0000259" key="2">
    <source>
        <dbReference type="PROSITE" id="PS51702"/>
    </source>
</evidence>